<dbReference type="PANTHER" id="PTHR36834">
    <property type="entry name" value="MEMBRANE PROTEIN-RELATED"/>
    <property type="match status" value="1"/>
</dbReference>
<keyword evidence="1" id="KW-0812">Transmembrane</keyword>
<evidence type="ECO:0000313" key="3">
    <source>
        <dbReference type="EMBL" id="MCC2190764.1"/>
    </source>
</evidence>
<name>A0AAE3DUM8_9FIRM</name>
<evidence type="ECO:0000256" key="1">
    <source>
        <dbReference type="SAM" id="Phobius"/>
    </source>
</evidence>
<feature type="transmembrane region" description="Helical" evidence="1">
    <location>
        <begin position="127"/>
        <end position="143"/>
    </location>
</feature>
<reference evidence="3 4" key="1">
    <citation type="submission" date="2021-10" db="EMBL/GenBank/DDBJ databases">
        <title>Anaerobic single-cell dispensing facilitates the cultivation of human gut bacteria.</title>
        <authorList>
            <person name="Afrizal A."/>
        </authorList>
    </citation>
    <scope>NUCLEOTIDE SEQUENCE [LARGE SCALE GENOMIC DNA]</scope>
    <source>
        <strain evidence="3 4">CLA-AA-H277</strain>
    </source>
</reference>
<keyword evidence="1" id="KW-1133">Transmembrane helix</keyword>
<dbReference type="Pfam" id="PF04892">
    <property type="entry name" value="VanZ"/>
    <property type="match status" value="1"/>
</dbReference>
<dbReference type="Proteomes" id="UP001197875">
    <property type="component" value="Unassembled WGS sequence"/>
</dbReference>
<feature type="domain" description="VanZ-like" evidence="2">
    <location>
        <begin position="17"/>
        <end position="142"/>
    </location>
</feature>
<dbReference type="InterPro" id="IPR053150">
    <property type="entry name" value="Teicoplanin_resist-assoc"/>
</dbReference>
<dbReference type="EMBL" id="JAJEPR010000027">
    <property type="protein sequence ID" value="MCC2190764.1"/>
    <property type="molecule type" value="Genomic_DNA"/>
</dbReference>
<feature type="transmembrane region" description="Helical" evidence="1">
    <location>
        <begin position="95"/>
        <end position="115"/>
    </location>
</feature>
<organism evidence="3 4">
    <name type="scientific">Fusicatenibacter faecihominis</name>
    <dbReference type="NCBI Taxonomy" id="2881276"/>
    <lineage>
        <taxon>Bacteria</taxon>
        <taxon>Bacillati</taxon>
        <taxon>Bacillota</taxon>
        <taxon>Clostridia</taxon>
        <taxon>Lachnospirales</taxon>
        <taxon>Lachnospiraceae</taxon>
        <taxon>Fusicatenibacter</taxon>
    </lineage>
</organism>
<evidence type="ECO:0000259" key="2">
    <source>
        <dbReference type="Pfam" id="PF04892"/>
    </source>
</evidence>
<dbReference type="PANTHER" id="PTHR36834:SF1">
    <property type="entry name" value="INTEGRAL MEMBRANE PROTEIN"/>
    <property type="match status" value="1"/>
</dbReference>
<protein>
    <submittedName>
        <fullName evidence="3">VanZ family protein</fullName>
    </submittedName>
</protein>
<accession>A0AAE3DUM8</accession>
<sequence length="152" mass="17771">MKKSTKNRIRVIGVILFFLYLAVLTYFLFFSEKYGRTAEREFSYNLTPFLEIRRFWNYREFLGLKAVFINLAGNVLAFVPFGAILPVISRRMRGFFRVMLLGFSFSLLVECTQLVTRVGTFDVDDLMLNTLGAVLGYLFFALCDRIRRHIYG</sequence>
<feature type="transmembrane region" description="Helical" evidence="1">
    <location>
        <begin position="66"/>
        <end position="88"/>
    </location>
</feature>
<feature type="transmembrane region" description="Helical" evidence="1">
    <location>
        <begin position="12"/>
        <end position="30"/>
    </location>
</feature>
<dbReference type="AlphaFoldDB" id="A0AAE3DUM8"/>
<keyword evidence="4" id="KW-1185">Reference proteome</keyword>
<proteinExistence type="predicted"/>
<evidence type="ECO:0000313" key="4">
    <source>
        <dbReference type="Proteomes" id="UP001197875"/>
    </source>
</evidence>
<comment type="caution">
    <text evidence="3">The sequence shown here is derived from an EMBL/GenBank/DDBJ whole genome shotgun (WGS) entry which is preliminary data.</text>
</comment>
<keyword evidence="1" id="KW-0472">Membrane</keyword>
<gene>
    <name evidence="3" type="ORF">LKD71_13310</name>
</gene>
<dbReference type="InterPro" id="IPR006976">
    <property type="entry name" value="VanZ-like"/>
</dbReference>
<dbReference type="RefSeq" id="WP_178047278.1">
    <property type="nucleotide sequence ID" value="NZ_JAJEPR010000027.1"/>
</dbReference>